<keyword evidence="2" id="KW-1185">Reference proteome</keyword>
<evidence type="ECO:0000313" key="2">
    <source>
        <dbReference type="Proteomes" id="UP000563094"/>
    </source>
</evidence>
<accession>A0A839GVA8</accession>
<dbReference type="AlphaFoldDB" id="A0A839GVA8"/>
<organism evidence="1 2">
    <name type="scientific">Rufibacter quisquiliarum</name>
    <dbReference type="NCBI Taxonomy" id="1549639"/>
    <lineage>
        <taxon>Bacteria</taxon>
        <taxon>Pseudomonadati</taxon>
        <taxon>Bacteroidota</taxon>
        <taxon>Cytophagia</taxon>
        <taxon>Cytophagales</taxon>
        <taxon>Hymenobacteraceae</taxon>
        <taxon>Rufibacter</taxon>
    </lineage>
</organism>
<dbReference type="Proteomes" id="UP000563094">
    <property type="component" value="Unassembled WGS sequence"/>
</dbReference>
<evidence type="ECO:0000313" key="1">
    <source>
        <dbReference type="EMBL" id="MBA9077711.1"/>
    </source>
</evidence>
<protein>
    <submittedName>
        <fullName evidence="1">Chemotaxis response regulator CheB</fullName>
    </submittedName>
</protein>
<gene>
    <name evidence="1" type="ORF">FHS90_002429</name>
</gene>
<comment type="caution">
    <text evidence="1">The sequence shown here is derived from an EMBL/GenBank/DDBJ whole genome shotgun (WGS) entry which is preliminary data.</text>
</comment>
<dbReference type="EMBL" id="JACJIQ010000008">
    <property type="protein sequence ID" value="MBA9077711.1"/>
    <property type="molecule type" value="Genomic_DNA"/>
</dbReference>
<proteinExistence type="predicted"/>
<sequence length="77" mass="8916">MRAIEVTGKIDKKGNLLLDNPLLMREKNVKVIILLSDEDEQEEKLWLKAMAGNPAFDFLKDEQEDIYKLTDGKPFHD</sequence>
<reference evidence="1 2" key="1">
    <citation type="submission" date="2020-08" db="EMBL/GenBank/DDBJ databases">
        <title>Genomic Encyclopedia of Type Strains, Phase IV (KMG-IV): sequencing the most valuable type-strain genomes for metagenomic binning, comparative biology and taxonomic classification.</title>
        <authorList>
            <person name="Goeker M."/>
        </authorList>
    </citation>
    <scope>NUCLEOTIDE SEQUENCE [LARGE SCALE GENOMIC DNA]</scope>
    <source>
        <strain evidence="1 2">DSM 29854</strain>
    </source>
</reference>
<dbReference type="RefSeq" id="WP_066835145.1">
    <property type="nucleotide sequence ID" value="NZ_JACJIQ010000008.1"/>
</dbReference>
<name>A0A839GVA8_9BACT</name>